<reference evidence="2 3" key="1">
    <citation type="submission" date="2016-07" db="EMBL/GenBank/DDBJ databases">
        <title>Pervasive Adenine N6-methylation of Active Genes in Fungi.</title>
        <authorList>
            <consortium name="DOE Joint Genome Institute"/>
            <person name="Mondo S.J."/>
            <person name="Dannebaum R.O."/>
            <person name="Kuo R.C."/>
            <person name="Labutti K."/>
            <person name="Haridas S."/>
            <person name="Kuo A."/>
            <person name="Salamov A."/>
            <person name="Ahrendt S.R."/>
            <person name="Lipzen A."/>
            <person name="Sullivan W."/>
            <person name="Andreopoulos W.B."/>
            <person name="Clum A."/>
            <person name="Lindquist E."/>
            <person name="Daum C."/>
            <person name="Ramamoorthy G.K."/>
            <person name="Gryganskyi A."/>
            <person name="Culley D."/>
            <person name="Magnuson J.K."/>
            <person name="James T.Y."/>
            <person name="O'Malley M.A."/>
            <person name="Stajich J.E."/>
            <person name="Spatafora J.W."/>
            <person name="Visel A."/>
            <person name="Grigoriev I.V."/>
        </authorList>
    </citation>
    <scope>NUCLEOTIDE SEQUENCE [LARGE SCALE GENOMIC DNA]</scope>
    <source>
        <strain evidence="2 3">NRRL 1336</strain>
    </source>
</reference>
<dbReference type="EMBL" id="MCGE01000007">
    <property type="protein sequence ID" value="ORZ19346.1"/>
    <property type="molecule type" value="Genomic_DNA"/>
</dbReference>
<accession>A0A1X2IMW1</accession>
<comment type="caution">
    <text evidence="2">The sequence shown here is derived from an EMBL/GenBank/DDBJ whole genome shotgun (WGS) entry which is preliminary data.</text>
</comment>
<proteinExistence type="predicted"/>
<dbReference type="Proteomes" id="UP000193560">
    <property type="component" value="Unassembled WGS sequence"/>
</dbReference>
<dbReference type="AlphaFoldDB" id="A0A1X2IMW1"/>
<keyword evidence="3" id="KW-1185">Reference proteome</keyword>
<name>A0A1X2IMW1_9FUNG</name>
<evidence type="ECO:0000313" key="2">
    <source>
        <dbReference type="EMBL" id="ORZ19346.1"/>
    </source>
</evidence>
<protein>
    <submittedName>
        <fullName evidence="2">Uncharacterized protein</fullName>
    </submittedName>
</protein>
<organism evidence="2 3">
    <name type="scientific">Absidia repens</name>
    <dbReference type="NCBI Taxonomy" id="90262"/>
    <lineage>
        <taxon>Eukaryota</taxon>
        <taxon>Fungi</taxon>
        <taxon>Fungi incertae sedis</taxon>
        <taxon>Mucoromycota</taxon>
        <taxon>Mucoromycotina</taxon>
        <taxon>Mucoromycetes</taxon>
        <taxon>Mucorales</taxon>
        <taxon>Cunninghamellaceae</taxon>
        <taxon>Absidia</taxon>
    </lineage>
</organism>
<evidence type="ECO:0000313" key="3">
    <source>
        <dbReference type="Proteomes" id="UP000193560"/>
    </source>
</evidence>
<evidence type="ECO:0000256" key="1">
    <source>
        <dbReference type="SAM" id="MobiDB-lite"/>
    </source>
</evidence>
<feature type="region of interest" description="Disordered" evidence="1">
    <location>
        <begin position="108"/>
        <end position="132"/>
    </location>
</feature>
<sequence>MGTGITTDDVCGQRKKWDGNQALKLISESFHGLAWKRRNHLPLALYCNDLTDFLKKKTVKEKFLRIYDTKYLEKTAHQIGHKNGVLLSISGANCFKNKLESLLDNSDEKISASPSSSSTPVNQWLGKAADRS</sequence>
<gene>
    <name evidence="2" type="ORF">BCR42DRAFT_435227</name>
</gene>